<dbReference type="OrthoDB" id="63519at2"/>
<evidence type="ECO:0000313" key="3">
    <source>
        <dbReference type="Proteomes" id="UP000032066"/>
    </source>
</evidence>
<dbReference type="PATRIC" id="fig|2064.6.peg.788"/>
<organism evidence="2 3">
    <name type="scientific">Kitasatospora griseola</name>
    <name type="common">Streptomyces griseolosporeus</name>
    <dbReference type="NCBI Taxonomy" id="2064"/>
    <lineage>
        <taxon>Bacteria</taxon>
        <taxon>Bacillati</taxon>
        <taxon>Actinomycetota</taxon>
        <taxon>Actinomycetes</taxon>
        <taxon>Kitasatosporales</taxon>
        <taxon>Streptomycetaceae</taxon>
        <taxon>Kitasatospora</taxon>
    </lineage>
</organism>
<comment type="caution">
    <text evidence="2">The sequence shown here is derived from an EMBL/GenBank/DDBJ whole genome shotgun (WGS) entry which is preliminary data.</text>
</comment>
<dbReference type="InterPro" id="IPR029058">
    <property type="entry name" value="AB_hydrolase_fold"/>
</dbReference>
<protein>
    <submittedName>
        <fullName evidence="2">Hydrolase</fullName>
    </submittedName>
</protein>
<dbReference type="PRINTS" id="PR00111">
    <property type="entry name" value="ABHYDROLASE"/>
</dbReference>
<sequence>MSTQSPWTARTVAGAGVDLHCRDWAGAADARPVLLLHGLAGHAGEWDALAAALAPARRVVAVDQRGHGRSTRRPEDLGRDAYVADVLAVVDALGLERPLLVGQSLGGHTALLAAAAHPGRFAGVVLVEAAAGASPGAPAEIGAMLADWPVPFPERTAAVRFFGGGPLGEVWADGLERRGDGWWPRFDPEVMVAALAENAVRERWADWAGAAHCPALLLFGQHGIIAAADAERMLTLRPDAHAVSLPGAGHDVHLEHPAELHRLVAEFLHGLAA</sequence>
<reference evidence="2 3" key="1">
    <citation type="submission" date="2015-02" db="EMBL/GenBank/DDBJ databases">
        <title>Draft genome sequence of Kitasatospora griseola MF730-N6, a bafilomycin, terpentecin and satosporin producer.</title>
        <authorList>
            <person name="Arens J.C."/>
            <person name="Haltli B."/>
            <person name="Kerr R.G."/>
        </authorList>
    </citation>
    <scope>NUCLEOTIDE SEQUENCE [LARGE SCALE GENOMIC DNA]</scope>
    <source>
        <strain evidence="2 3">MF730-N6</strain>
    </source>
</reference>
<keyword evidence="3" id="KW-1185">Reference proteome</keyword>
<dbReference type="GO" id="GO:0016787">
    <property type="term" value="F:hydrolase activity"/>
    <property type="evidence" value="ECO:0007669"/>
    <property type="project" value="UniProtKB-KW"/>
</dbReference>
<name>A0A0D0Q247_KITGR</name>
<dbReference type="SUPFAM" id="SSF53474">
    <property type="entry name" value="alpha/beta-Hydrolases"/>
    <property type="match status" value="1"/>
</dbReference>
<dbReference type="AlphaFoldDB" id="A0A0D0Q247"/>
<dbReference type="Gene3D" id="3.40.50.1820">
    <property type="entry name" value="alpha/beta hydrolase"/>
    <property type="match status" value="1"/>
</dbReference>
<accession>A0A0D0Q247</accession>
<proteinExistence type="predicted"/>
<dbReference type="Proteomes" id="UP000032066">
    <property type="component" value="Unassembled WGS sequence"/>
</dbReference>
<dbReference type="EMBL" id="JXZB01000001">
    <property type="protein sequence ID" value="KIQ66607.1"/>
    <property type="molecule type" value="Genomic_DNA"/>
</dbReference>
<keyword evidence="2" id="KW-0378">Hydrolase</keyword>
<evidence type="ECO:0000313" key="2">
    <source>
        <dbReference type="EMBL" id="KIQ66607.1"/>
    </source>
</evidence>
<dbReference type="PANTHER" id="PTHR43194">
    <property type="entry name" value="HYDROLASE ALPHA/BETA FOLD FAMILY"/>
    <property type="match status" value="1"/>
</dbReference>
<dbReference type="RefSeq" id="WP_043907903.1">
    <property type="nucleotide sequence ID" value="NZ_JXZB01000001.1"/>
</dbReference>
<evidence type="ECO:0000259" key="1">
    <source>
        <dbReference type="Pfam" id="PF00561"/>
    </source>
</evidence>
<dbReference type="STRING" id="2064.TR51_03505"/>
<dbReference type="Pfam" id="PF00561">
    <property type="entry name" value="Abhydrolase_1"/>
    <property type="match status" value="1"/>
</dbReference>
<dbReference type="InterPro" id="IPR050228">
    <property type="entry name" value="Carboxylesterase_BioH"/>
</dbReference>
<feature type="domain" description="AB hydrolase-1" evidence="1">
    <location>
        <begin position="32"/>
        <end position="129"/>
    </location>
</feature>
<dbReference type="InterPro" id="IPR000073">
    <property type="entry name" value="AB_hydrolase_1"/>
</dbReference>
<dbReference type="PANTHER" id="PTHR43194:SF2">
    <property type="entry name" value="PEROXISOMAL MEMBRANE PROTEIN LPX1"/>
    <property type="match status" value="1"/>
</dbReference>
<gene>
    <name evidence="2" type="ORF">TR51_03505</name>
</gene>